<gene>
    <name evidence="4" type="ORF">FRC98_04845</name>
</gene>
<keyword evidence="2" id="KW-0472">Membrane</keyword>
<reference evidence="4 5" key="1">
    <citation type="submission" date="2019-08" db="EMBL/GenBank/DDBJ databases">
        <title>Bradymonadales sp. TMQ4.</title>
        <authorList>
            <person name="Liang Q."/>
        </authorList>
    </citation>
    <scope>NUCLEOTIDE SEQUENCE [LARGE SCALE GENOMIC DNA]</scope>
    <source>
        <strain evidence="4 5">TMQ4</strain>
    </source>
</reference>
<dbReference type="Pfam" id="PF07811">
    <property type="entry name" value="TadE"/>
    <property type="match status" value="1"/>
</dbReference>
<proteinExistence type="predicted"/>
<feature type="region of interest" description="Disordered" evidence="1">
    <location>
        <begin position="1"/>
        <end position="20"/>
    </location>
</feature>
<feature type="domain" description="TadE-like" evidence="3">
    <location>
        <begin position="109"/>
        <end position="151"/>
    </location>
</feature>
<evidence type="ECO:0000256" key="2">
    <source>
        <dbReference type="SAM" id="Phobius"/>
    </source>
</evidence>
<organism evidence="4 5">
    <name type="scientific">Lujinxingia vulgaris</name>
    <dbReference type="NCBI Taxonomy" id="2600176"/>
    <lineage>
        <taxon>Bacteria</taxon>
        <taxon>Deltaproteobacteria</taxon>
        <taxon>Bradymonadales</taxon>
        <taxon>Lujinxingiaceae</taxon>
        <taxon>Lujinxingia</taxon>
    </lineage>
</organism>
<dbReference type="EMBL" id="VOSM01000002">
    <property type="protein sequence ID" value="TXD38228.1"/>
    <property type="molecule type" value="Genomic_DNA"/>
</dbReference>
<feature type="transmembrane region" description="Helical" evidence="2">
    <location>
        <begin position="110"/>
        <end position="134"/>
    </location>
</feature>
<dbReference type="OrthoDB" id="5526262at2"/>
<accession>A0A5C6XCQ4</accession>
<keyword evidence="2" id="KW-1133">Transmembrane helix</keyword>
<dbReference type="Proteomes" id="UP000321412">
    <property type="component" value="Unassembled WGS sequence"/>
</dbReference>
<evidence type="ECO:0000313" key="5">
    <source>
        <dbReference type="Proteomes" id="UP000321412"/>
    </source>
</evidence>
<feature type="transmembrane region" description="Helical" evidence="2">
    <location>
        <begin position="21"/>
        <end position="47"/>
    </location>
</feature>
<dbReference type="InterPro" id="IPR012495">
    <property type="entry name" value="TadE-like_dom"/>
</dbReference>
<evidence type="ECO:0000259" key="3">
    <source>
        <dbReference type="Pfam" id="PF07811"/>
    </source>
</evidence>
<feature type="transmembrane region" description="Helical" evidence="2">
    <location>
        <begin position="67"/>
        <end position="89"/>
    </location>
</feature>
<keyword evidence="2" id="KW-0812">Transmembrane</keyword>
<evidence type="ECO:0000256" key="1">
    <source>
        <dbReference type="SAM" id="MobiDB-lite"/>
    </source>
</evidence>
<comment type="caution">
    <text evidence="4">The sequence shown here is derived from an EMBL/GenBank/DDBJ whole genome shotgun (WGS) entry which is preliminary data.</text>
</comment>
<evidence type="ECO:0000313" key="4">
    <source>
        <dbReference type="EMBL" id="TXD38228.1"/>
    </source>
</evidence>
<dbReference type="RefSeq" id="WP_146980170.1">
    <property type="nucleotide sequence ID" value="NZ_VOSM01000002.1"/>
</dbReference>
<keyword evidence="5" id="KW-1185">Reference proteome</keyword>
<protein>
    <submittedName>
        <fullName evidence="4">Pilus assembly protein</fullName>
    </submittedName>
</protein>
<sequence>MSGQPPNPRNEQGARRPRTTEAVVASMGHVAATGLVALVGLVLVVGPAHLRALLEVELAQGMTPTRWLLPVAGHLMLSAMVWALLFFGARTLKRFSARERSPRLVRARGAVATETLIVMPVLLLLVFGLAQLAVVNIAGMLANYAAVQAGRAVWVWHPETQPLNDESARRGVTDAMVVDHARAQAAAALAPVAPGDHQMSGGEGSAVLERMRTMMMASQVESPPNDSGRMVQEAGFDAATNEDAAFWRALDGSSFPERTSRKITFAFLATEVEVITRGSEVGASLTYQHYIAFPLVGAIFGEQSSVGGRSGSFSTITREFLLPAQVQPNAETPEL</sequence>
<dbReference type="AlphaFoldDB" id="A0A5C6XCQ4"/>
<name>A0A5C6XCQ4_9DELT</name>